<dbReference type="GO" id="GO:0005737">
    <property type="term" value="C:cytoplasm"/>
    <property type="evidence" value="ECO:0007669"/>
    <property type="project" value="TreeGrafter"/>
</dbReference>
<evidence type="ECO:0000259" key="3">
    <source>
        <dbReference type="Pfam" id="PF18293"/>
    </source>
</evidence>
<dbReference type="InParanoid" id="A0A1W4XJZ3"/>
<feature type="region of interest" description="Disordered" evidence="2">
    <location>
        <begin position="319"/>
        <end position="440"/>
    </location>
</feature>
<name>A0A1W4XJZ3_AGRPL</name>
<feature type="compositionally biased region" description="Pro residues" evidence="2">
    <location>
        <begin position="339"/>
        <end position="368"/>
    </location>
</feature>
<feature type="compositionally biased region" description="Low complexity" evidence="2">
    <location>
        <begin position="385"/>
        <end position="401"/>
    </location>
</feature>
<dbReference type="Proteomes" id="UP000192223">
    <property type="component" value="Unplaced"/>
</dbReference>
<dbReference type="GO" id="GO:0003723">
    <property type="term" value="F:RNA binding"/>
    <property type="evidence" value="ECO:0007669"/>
    <property type="project" value="TreeGrafter"/>
</dbReference>
<dbReference type="RefSeq" id="XP_018336299.1">
    <property type="nucleotide sequence ID" value="XM_018480797.2"/>
</dbReference>
<sequence>MPSAANTKIEKQAHSENSLADSSGNALTPMRQAITVIEHKIRNLEKRKAKLESYRELQNSGKELNQDQKTAVAKYDEVIQTLDFARDLSKQFLGIANVSEKEAKKQARKEAAARSQAELAKIREVLLVQDALNQMGQDNVREDFLNGTNGATQLTTADLKLLDDIYPAVTPKHEPGDPTAFTNQVQAAAEHLLAVVDGKSKEAFGASYSQIKEVIGKIHESGYLDQALVTSYDETVEVIENDQVVAPEVSVPPTDIPPQETVTTIESLTIEANVAVMPQPPNPQPTIAQAPPEQLYYQQPPRPITEMLGSGNFYFLQDSELDTPDTLPTQTFTNTSFVQPPPPIPLPPNFQPYPPQQNNPVNLPPPPGNGVDEAPKATLPPQQPPLQQQQPQQPQQQPSQSDIPQKARSIPQKANNQAYYQNNRPRQNRNGPRAGNRFHQ</sequence>
<dbReference type="InterPro" id="IPR041637">
    <property type="entry name" value="Caprin-1_dimer"/>
</dbReference>
<dbReference type="STRING" id="224129.A0A1W4XJZ3"/>
<dbReference type="InterPro" id="IPR028816">
    <property type="entry name" value="Caprin"/>
</dbReference>
<feature type="compositionally biased region" description="Polar residues" evidence="2">
    <location>
        <begin position="326"/>
        <end position="338"/>
    </location>
</feature>
<organism evidence="4 5">
    <name type="scientific">Agrilus planipennis</name>
    <name type="common">Emerald ash borer</name>
    <name type="synonym">Agrilus marcopoli</name>
    <dbReference type="NCBI Taxonomy" id="224129"/>
    <lineage>
        <taxon>Eukaryota</taxon>
        <taxon>Metazoa</taxon>
        <taxon>Ecdysozoa</taxon>
        <taxon>Arthropoda</taxon>
        <taxon>Hexapoda</taxon>
        <taxon>Insecta</taxon>
        <taxon>Pterygota</taxon>
        <taxon>Neoptera</taxon>
        <taxon>Endopterygota</taxon>
        <taxon>Coleoptera</taxon>
        <taxon>Polyphaga</taxon>
        <taxon>Elateriformia</taxon>
        <taxon>Buprestoidea</taxon>
        <taxon>Buprestidae</taxon>
        <taxon>Agrilinae</taxon>
        <taxon>Agrilus</taxon>
    </lineage>
</organism>
<feature type="compositionally biased region" description="Low complexity" evidence="2">
    <location>
        <begin position="414"/>
        <end position="440"/>
    </location>
</feature>
<gene>
    <name evidence="5" type="primary">LOC108744845</name>
</gene>
<keyword evidence="4" id="KW-1185">Reference proteome</keyword>
<evidence type="ECO:0000313" key="4">
    <source>
        <dbReference type="Proteomes" id="UP000192223"/>
    </source>
</evidence>
<reference evidence="5" key="1">
    <citation type="submission" date="2025-08" db="UniProtKB">
        <authorList>
            <consortium name="RefSeq"/>
        </authorList>
    </citation>
    <scope>IDENTIFICATION</scope>
    <source>
        <tissue evidence="5">Entire body</tissue>
    </source>
</reference>
<evidence type="ECO:0000256" key="1">
    <source>
        <dbReference type="ARBA" id="ARBA00007950"/>
    </source>
</evidence>
<accession>A0A1W4XJZ3</accession>
<protein>
    <submittedName>
        <fullName evidence="5">Caprin homolog</fullName>
    </submittedName>
</protein>
<dbReference type="PANTHER" id="PTHR22922:SF19">
    <property type="entry name" value="CAPRIN HOMOLOG"/>
    <property type="match status" value="1"/>
</dbReference>
<evidence type="ECO:0000313" key="5">
    <source>
        <dbReference type="RefSeq" id="XP_018336299.1"/>
    </source>
</evidence>
<dbReference type="GeneID" id="108744845"/>
<proteinExistence type="inferred from homology"/>
<dbReference type="AlphaFoldDB" id="A0A1W4XJZ3"/>
<dbReference type="FunCoup" id="A0A1W4XJZ3">
    <property type="interactions" value="952"/>
</dbReference>
<feature type="region of interest" description="Disordered" evidence="2">
    <location>
        <begin position="1"/>
        <end position="25"/>
    </location>
</feature>
<evidence type="ECO:0000256" key="2">
    <source>
        <dbReference type="SAM" id="MobiDB-lite"/>
    </source>
</evidence>
<dbReference type="Pfam" id="PF18293">
    <property type="entry name" value="Caprin-1_dimer"/>
    <property type="match status" value="1"/>
</dbReference>
<dbReference type="OrthoDB" id="10062814at2759"/>
<feature type="domain" description="Caprin-1 dimerization" evidence="3">
    <location>
        <begin position="108"/>
        <end position="225"/>
    </location>
</feature>
<comment type="similarity">
    <text evidence="1">Belongs to the caprin family.</text>
</comment>
<dbReference type="CTD" id="59172"/>
<dbReference type="PANTHER" id="PTHR22922">
    <property type="entry name" value="GPI-ANCHORED PROTEIN P137"/>
    <property type="match status" value="1"/>
</dbReference>
<dbReference type="KEGG" id="apln:108744845"/>
<feature type="compositionally biased region" description="Polar residues" evidence="2">
    <location>
        <begin position="15"/>
        <end position="25"/>
    </location>
</feature>